<protein>
    <submittedName>
        <fullName evidence="13">Hemolysin</fullName>
    </submittedName>
</protein>
<evidence type="ECO:0000256" key="3">
    <source>
        <dbReference type="ARBA" id="ARBA00022692"/>
    </source>
</evidence>
<dbReference type="CDD" id="cd04590">
    <property type="entry name" value="CBS_pair_CorC_HlyC_assoc"/>
    <property type="match status" value="1"/>
</dbReference>
<comment type="similarity">
    <text evidence="2">Belongs to the UPF0053 family.</text>
</comment>
<dbReference type="InterPro" id="IPR002550">
    <property type="entry name" value="CNNM"/>
</dbReference>
<dbReference type="SMART" id="SM00116">
    <property type="entry name" value="CBS"/>
    <property type="match status" value="2"/>
</dbReference>
<dbReference type="Gene3D" id="3.10.580.10">
    <property type="entry name" value="CBS-domain"/>
    <property type="match status" value="1"/>
</dbReference>
<dbReference type="Gene3D" id="3.30.465.10">
    <property type="match status" value="1"/>
</dbReference>
<dbReference type="GO" id="GO:0050660">
    <property type="term" value="F:flavin adenine dinucleotide binding"/>
    <property type="evidence" value="ECO:0007669"/>
    <property type="project" value="InterPro"/>
</dbReference>
<dbReference type="InterPro" id="IPR016169">
    <property type="entry name" value="FAD-bd_PCMH_sub2"/>
</dbReference>
<keyword evidence="14" id="KW-1185">Reference proteome</keyword>
<dbReference type="InterPro" id="IPR005170">
    <property type="entry name" value="Transptr-assoc_dom"/>
</dbReference>
<dbReference type="SUPFAM" id="SSF54631">
    <property type="entry name" value="CBS-domain pair"/>
    <property type="match status" value="1"/>
</dbReference>
<dbReference type="Pfam" id="PF03471">
    <property type="entry name" value="CorC_HlyC"/>
    <property type="match status" value="1"/>
</dbReference>
<dbReference type="FunFam" id="3.10.580.10:FF:000002">
    <property type="entry name" value="Magnesium/cobalt efflux protein CorC"/>
    <property type="match status" value="1"/>
</dbReference>
<dbReference type="PANTHER" id="PTHR22777:SF17">
    <property type="entry name" value="UPF0053 PROTEIN SLL0260"/>
    <property type="match status" value="1"/>
</dbReference>
<evidence type="ECO:0000256" key="8">
    <source>
        <dbReference type="PROSITE-ProRule" id="PRU00703"/>
    </source>
</evidence>
<dbReference type="PROSITE" id="PS51846">
    <property type="entry name" value="CNNM"/>
    <property type="match status" value="1"/>
</dbReference>
<dbReference type="EMBL" id="AP022557">
    <property type="protein sequence ID" value="BBW97322.1"/>
    <property type="molecule type" value="Genomic_DNA"/>
</dbReference>
<feature type="domain" description="CBS" evidence="11">
    <location>
        <begin position="206"/>
        <end position="265"/>
    </location>
</feature>
<evidence type="ECO:0000256" key="6">
    <source>
        <dbReference type="ARBA" id="ARBA00023122"/>
    </source>
</evidence>
<evidence type="ECO:0000256" key="10">
    <source>
        <dbReference type="SAM" id="Phobius"/>
    </source>
</evidence>
<evidence type="ECO:0000259" key="12">
    <source>
        <dbReference type="PROSITE" id="PS51846"/>
    </source>
</evidence>
<accession>A0A679FL98</accession>
<keyword evidence="4" id="KW-0677">Repeat</keyword>
<evidence type="ECO:0000313" key="13">
    <source>
        <dbReference type="EMBL" id="BBW97322.1"/>
    </source>
</evidence>
<keyword evidence="7 9" id="KW-0472">Membrane</keyword>
<dbReference type="Pfam" id="PF01595">
    <property type="entry name" value="CNNM"/>
    <property type="match status" value="1"/>
</dbReference>
<keyword evidence="5 9" id="KW-1133">Transmembrane helix</keyword>
<evidence type="ECO:0000256" key="1">
    <source>
        <dbReference type="ARBA" id="ARBA00004141"/>
    </source>
</evidence>
<keyword evidence="3 9" id="KW-0812">Transmembrane</keyword>
<evidence type="ECO:0000256" key="5">
    <source>
        <dbReference type="ARBA" id="ARBA00022989"/>
    </source>
</evidence>
<feature type="transmembrane region" description="Helical" evidence="10">
    <location>
        <begin position="60"/>
        <end position="84"/>
    </location>
</feature>
<evidence type="ECO:0000313" key="14">
    <source>
        <dbReference type="Proteomes" id="UP000501421"/>
    </source>
</evidence>
<keyword evidence="6 8" id="KW-0129">CBS domain</keyword>
<dbReference type="PANTHER" id="PTHR22777">
    <property type="entry name" value="HEMOLYSIN-RELATED"/>
    <property type="match status" value="1"/>
</dbReference>
<evidence type="ECO:0000256" key="9">
    <source>
        <dbReference type="PROSITE-ProRule" id="PRU01193"/>
    </source>
</evidence>
<proteinExistence type="inferred from homology"/>
<dbReference type="InterPro" id="IPR044751">
    <property type="entry name" value="Ion_transp-like_CBS"/>
</dbReference>
<dbReference type="SMART" id="SM01091">
    <property type="entry name" value="CorC_HlyC"/>
    <property type="match status" value="1"/>
</dbReference>
<comment type="subcellular location">
    <subcellularLocation>
        <location evidence="1">Membrane</location>
        <topology evidence="1">Multi-pass membrane protein</topology>
    </subcellularLocation>
</comment>
<sequence>MEEWPLRLFGWFFLFLFANVLFASAEAAFSQASKARLRQYVEDNPQNKRLQAVFGQLDRVLLALAVANRLTGVVAIALFLDIAVSLFGERIGLLSGIAIMTVLSVVFGEILPKSMAKEQAESLAVRYASLAYGLMKWMTPVTASFHVLKERIARRFANGVAVPAVTEEDIKVMVELSEEEGVIDNKEKELIQRSLDFDEILVEEIFTPRADMVAVEVNQSIEEIRDVFLEEKYSRIPVYEGDIDNVIGILSESDFFGELVRKREVRIRDLLRQPLFVVESMKVSDLLPELQKSKVHMAIVVDEFGGTAGLITLEDIIEQIVGEIWDEHDEAVKTVRQIDEHSFEFNAELPLDEFCEVMNIEVPESESHTLGGWIFEMFERIPSVGETLQYGPLTFTVRQVDNRRIRKVLVSMSPPLAEQAGGV</sequence>
<dbReference type="GO" id="GO:0005886">
    <property type="term" value="C:plasma membrane"/>
    <property type="evidence" value="ECO:0007669"/>
    <property type="project" value="TreeGrafter"/>
</dbReference>
<feature type="domain" description="CBS" evidence="11">
    <location>
        <begin position="270"/>
        <end position="330"/>
    </location>
</feature>
<feature type="transmembrane region" description="Helical" evidence="10">
    <location>
        <begin position="91"/>
        <end position="110"/>
    </location>
</feature>
<dbReference type="AlphaFoldDB" id="A0A679FL98"/>
<dbReference type="InterPro" id="IPR046342">
    <property type="entry name" value="CBS_dom_sf"/>
</dbReference>
<dbReference type="InterPro" id="IPR036318">
    <property type="entry name" value="FAD-bd_PCMH-like_sf"/>
</dbReference>
<evidence type="ECO:0000256" key="4">
    <source>
        <dbReference type="ARBA" id="ARBA00022737"/>
    </source>
</evidence>
<dbReference type="Proteomes" id="UP000501421">
    <property type="component" value="Chromosome"/>
</dbReference>
<organism evidence="13 14">
    <name type="scientific">Geobacillus subterraneus</name>
    <dbReference type="NCBI Taxonomy" id="129338"/>
    <lineage>
        <taxon>Bacteria</taxon>
        <taxon>Bacillati</taxon>
        <taxon>Bacillota</taxon>
        <taxon>Bacilli</taxon>
        <taxon>Bacillales</taxon>
        <taxon>Anoxybacillaceae</taxon>
        <taxon>Geobacillus</taxon>
    </lineage>
</organism>
<evidence type="ECO:0000256" key="2">
    <source>
        <dbReference type="ARBA" id="ARBA00006337"/>
    </source>
</evidence>
<reference evidence="14" key="1">
    <citation type="journal article" date="2020" name="Microbiol. Resour. Announc.">
        <title>Complete Genome Sequence of Geobacillus sp. Strain E55-1, Isolated from Mine Geyser in Japan.</title>
        <authorList>
            <person name="Miyazaki K."/>
            <person name="Hase E."/>
            <person name="Tokito N."/>
        </authorList>
    </citation>
    <scope>NUCLEOTIDE SEQUENCE [LARGE SCALE GENOMIC DNA]</scope>
    <source>
        <strain evidence="14">E55-1</strain>
    </source>
</reference>
<dbReference type="InterPro" id="IPR000644">
    <property type="entry name" value="CBS_dom"/>
</dbReference>
<evidence type="ECO:0000256" key="7">
    <source>
        <dbReference type="ARBA" id="ARBA00023136"/>
    </source>
</evidence>
<dbReference type="PROSITE" id="PS51371">
    <property type="entry name" value="CBS"/>
    <property type="match status" value="2"/>
</dbReference>
<name>A0A679FL98_9BACL</name>
<dbReference type="Pfam" id="PF00571">
    <property type="entry name" value="CBS"/>
    <property type="match status" value="2"/>
</dbReference>
<dbReference type="SUPFAM" id="SSF56176">
    <property type="entry name" value="FAD-binding/transporter-associated domain-like"/>
    <property type="match status" value="1"/>
</dbReference>
<dbReference type="RefSeq" id="WP_033018658.1">
    <property type="nucleotide sequence ID" value="NZ_AP022557.1"/>
</dbReference>
<gene>
    <name evidence="13" type="ORF">GsuE55_21550</name>
</gene>
<feature type="domain" description="CNNM transmembrane" evidence="12">
    <location>
        <begin position="1"/>
        <end position="187"/>
    </location>
</feature>
<evidence type="ECO:0000259" key="11">
    <source>
        <dbReference type="PROSITE" id="PS51371"/>
    </source>
</evidence>